<protein>
    <submittedName>
        <fullName evidence="5">Polysaccharide deacetylase</fullName>
    </submittedName>
</protein>
<feature type="signal peptide" evidence="3">
    <location>
        <begin position="1"/>
        <end position="23"/>
    </location>
</feature>
<dbReference type="SUPFAM" id="SSF88713">
    <property type="entry name" value="Glycoside hydrolase/deacetylase"/>
    <property type="match status" value="1"/>
</dbReference>
<dbReference type="GO" id="GO:0005975">
    <property type="term" value="P:carbohydrate metabolic process"/>
    <property type="evidence" value="ECO:0007669"/>
    <property type="project" value="InterPro"/>
</dbReference>
<name>A0A2U3KIY4_9BACT</name>
<dbReference type="Gene3D" id="3.20.20.370">
    <property type="entry name" value="Glycoside hydrolase/deacetylase"/>
    <property type="match status" value="1"/>
</dbReference>
<dbReference type="InterPro" id="IPR050248">
    <property type="entry name" value="Polysacc_deacetylase_ArnD"/>
</dbReference>
<dbReference type="Proteomes" id="UP000238701">
    <property type="component" value="Unassembled WGS sequence"/>
</dbReference>
<dbReference type="GO" id="GO:0016020">
    <property type="term" value="C:membrane"/>
    <property type="evidence" value="ECO:0007669"/>
    <property type="project" value="TreeGrafter"/>
</dbReference>
<dbReference type="InterPro" id="IPR011330">
    <property type="entry name" value="Glyco_hydro/deAcase_b/a-brl"/>
</dbReference>
<reference evidence="6" key="1">
    <citation type="submission" date="2018-02" db="EMBL/GenBank/DDBJ databases">
        <authorList>
            <person name="Hausmann B."/>
        </authorList>
    </citation>
    <scope>NUCLEOTIDE SEQUENCE [LARGE SCALE GENOMIC DNA]</scope>
    <source>
        <strain evidence="6">Peat soil MAG SbA1</strain>
    </source>
</reference>
<dbReference type="InterPro" id="IPR002509">
    <property type="entry name" value="NODB_dom"/>
</dbReference>
<dbReference type="GO" id="GO:0016810">
    <property type="term" value="F:hydrolase activity, acting on carbon-nitrogen (but not peptide) bonds"/>
    <property type="evidence" value="ECO:0007669"/>
    <property type="project" value="InterPro"/>
</dbReference>
<evidence type="ECO:0000256" key="3">
    <source>
        <dbReference type="SAM" id="SignalP"/>
    </source>
</evidence>
<evidence type="ECO:0000256" key="1">
    <source>
        <dbReference type="ARBA" id="ARBA00022723"/>
    </source>
</evidence>
<evidence type="ECO:0000259" key="4">
    <source>
        <dbReference type="PROSITE" id="PS51677"/>
    </source>
</evidence>
<feature type="domain" description="NodB homology" evidence="4">
    <location>
        <begin position="31"/>
        <end position="263"/>
    </location>
</feature>
<evidence type="ECO:0000313" key="6">
    <source>
        <dbReference type="Proteomes" id="UP000238701"/>
    </source>
</evidence>
<keyword evidence="2" id="KW-0378">Hydrolase</keyword>
<dbReference type="EMBL" id="OMOD01000121">
    <property type="protein sequence ID" value="SPF39639.1"/>
    <property type="molecule type" value="Genomic_DNA"/>
</dbReference>
<sequence length="329" mass="37200">MKRLFLCLTLAFIVCLISLPAYSQTALKPDRQVAVTIDDLPAGMADRVPAADITAMTAKLLGTLRDQKIPVVGFVNEKKLYKPGEVDERIKALQMWLDYGFELGNHTFSHASLNQVGLKAWEDDVIQGESVTRMLLAEHKMKLRYFRHPYLDTGRDLLTRREAEAFLVERGYRIAPITLDGWDWMFAGVYEDAKKRNDTALQQRIVKDYLAYHDAVFAYEEQLSAKVVGYEPKQILLLHASNLEADHIGELLDVLRKRGYRFITLGDALSDSAYSLPDTYVGEEGTGWIDHWAITQGKIPQGGPAFPQWVIDRSKELHLSTGQVSAEMP</sequence>
<evidence type="ECO:0000313" key="5">
    <source>
        <dbReference type="EMBL" id="SPF39639.1"/>
    </source>
</evidence>
<dbReference type="PROSITE" id="PS51677">
    <property type="entry name" value="NODB"/>
    <property type="match status" value="1"/>
</dbReference>
<dbReference type="AlphaFoldDB" id="A0A2U3KIY4"/>
<accession>A0A2U3KIY4</accession>
<dbReference type="Pfam" id="PF01522">
    <property type="entry name" value="Polysacc_deac_1"/>
    <property type="match status" value="1"/>
</dbReference>
<gene>
    <name evidence="5" type="ORF">SBA1_290001</name>
</gene>
<evidence type="ECO:0000256" key="2">
    <source>
        <dbReference type="ARBA" id="ARBA00022801"/>
    </source>
</evidence>
<dbReference type="PANTHER" id="PTHR10587">
    <property type="entry name" value="GLYCOSYL TRANSFERASE-RELATED"/>
    <property type="match status" value="1"/>
</dbReference>
<dbReference type="CDD" id="cd10960">
    <property type="entry name" value="CE4_NodB_like_1"/>
    <property type="match status" value="1"/>
</dbReference>
<proteinExistence type="predicted"/>
<keyword evidence="3" id="KW-0732">Signal</keyword>
<dbReference type="PANTHER" id="PTHR10587:SF133">
    <property type="entry name" value="CHITIN DEACETYLASE 1-RELATED"/>
    <property type="match status" value="1"/>
</dbReference>
<dbReference type="GO" id="GO:0046872">
    <property type="term" value="F:metal ion binding"/>
    <property type="evidence" value="ECO:0007669"/>
    <property type="project" value="UniProtKB-KW"/>
</dbReference>
<keyword evidence="1" id="KW-0479">Metal-binding</keyword>
<organism evidence="5 6">
    <name type="scientific">Candidatus Sulfotelmatobacter kueseliae</name>
    <dbReference type="NCBI Taxonomy" id="2042962"/>
    <lineage>
        <taxon>Bacteria</taxon>
        <taxon>Pseudomonadati</taxon>
        <taxon>Acidobacteriota</taxon>
        <taxon>Terriglobia</taxon>
        <taxon>Terriglobales</taxon>
        <taxon>Candidatus Korobacteraceae</taxon>
        <taxon>Candidatus Sulfotelmatobacter</taxon>
    </lineage>
</organism>
<feature type="chain" id="PRO_5015440421" evidence="3">
    <location>
        <begin position="24"/>
        <end position="329"/>
    </location>
</feature>